<keyword evidence="2" id="KW-1185">Reference proteome</keyword>
<dbReference type="EMBL" id="DS989865">
    <property type="protein sequence ID" value="EDX72318.1"/>
    <property type="molecule type" value="Genomic_DNA"/>
</dbReference>
<sequence length="75" mass="8252">MKGFNPMTISADTVFSNLQKIDQVDPVTSAIYREQAQEVLATPSITLKLRSAIADRLNRANNDLALHTVGSEDSY</sequence>
<dbReference type="eggNOG" id="ENOG50333FV">
    <property type="taxonomic scope" value="Bacteria"/>
</dbReference>
<evidence type="ECO:0000313" key="2">
    <source>
        <dbReference type="Proteomes" id="UP000003835"/>
    </source>
</evidence>
<name>B4W0L1_9CYAN</name>
<dbReference type="HOGENOM" id="CLU_191595_0_0_3"/>
<protein>
    <submittedName>
        <fullName evidence="1">Uncharacterized protein</fullName>
    </submittedName>
</protein>
<dbReference type="AlphaFoldDB" id="B4W0L1"/>
<dbReference type="Proteomes" id="UP000003835">
    <property type="component" value="Unassembled WGS sequence"/>
</dbReference>
<accession>B4W0L1</accession>
<dbReference type="STRING" id="118168.MC7420_987"/>
<proteinExistence type="predicted"/>
<organism evidence="1 2">
    <name type="scientific">Coleofasciculus chthonoplastes PCC 7420</name>
    <dbReference type="NCBI Taxonomy" id="118168"/>
    <lineage>
        <taxon>Bacteria</taxon>
        <taxon>Bacillati</taxon>
        <taxon>Cyanobacteriota</taxon>
        <taxon>Cyanophyceae</taxon>
        <taxon>Coleofasciculales</taxon>
        <taxon>Coleofasciculaceae</taxon>
        <taxon>Coleofasciculus</taxon>
    </lineage>
</organism>
<evidence type="ECO:0000313" key="1">
    <source>
        <dbReference type="EMBL" id="EDX72318.1"/>
    </source>
</evidence>
<gene>
    <name evidence="1" type="ORF">MC7420_987</name>
</gene>
<reference evidence="1 2" key="1">
    <citation type="submission" date="2008-07" db="EMBL/GenBank/DDBJ databases">
        <authorList>
            <person name="Tandeau de Marsac N."/>
            <person name="Ferriera S."/>
            <person name="Johnson J."/>
            <person name="Kravitz S."/>
            <person name="Beeson K."/>
            <person name="Sutton G."/>
            <person name="Rogers Y.-H."/>
            <person name="Friedman R."/>
            <person name="Frazier M."/>
            <person name="Venter J.C."/>
        </authorList>
    </citation>
    <scope>NUCLEOTIDE SEQUENCE [LARGE SCALE GENOMIC DNA]</scope>
    <source>
        <strain evidence="1 2">PCC 7420</strain>
    </source>
</reference>